<comment type="cofactor">
    <cofactor evidence="3">
        <name>pyridoxal 5'-phosphate</name>
        <dbReference type="ChEBI" id="CHEBI:597326"/>
    </cofactor>
</comment>
<dbReference type="RefSeq" id="WP_066512319.1">
    <property type="nucleotide sequence ID" value="NZ_JADPQA010000003.1"/>
</dbReference>
<accession>A0A540RAB6</accession>
<evidence type="ECO:0000256" key="3">
    <source>
        <dbReference type="PIRSR" id="PIRSR004848-1"/>
    </source>
</evidence>
<organism evidence="6 7">
    <name type="scientific">Corynebacterium phoceense</name>
    <dbReference type="NCBI Taxonomy" id="1686286"/>
    <lineage>
        <taxon>Bacteria</taxon>
        <taxon>Bacillati</taxon>
        <taxon>Actinomycetota</taxon>
        <taxon>Actinomycetes</taxon>
        <taxon>Mycobacteriales</taxon>
        <taxon>Corynebacteriaceae</taxon>
        <taxon>Corynebacterium</taxon>
    </lineage>
</organism>
<dbReference type="Proteomes" id="UP000318080">
    <property type="component" value="Unassembled WGS sequence"/>
</dbReference>
<dbReference type="SUPFAM" id="SSF51419">
    <property type="entry name" value="PLP-binding barrel"/>
    <property type="match status" value="1"/>
</dbReference>
<feature type="domain" description="Alanine racemase N-terminal" evidence="5">
    <location>
        <begin position="11"/>
        <end position="236"/>
    </location>
</feature>
<dbReference type="InterPro" id="IPR029066">
    <property type="entry name" value="PLP-binding_barrel"/>
</dbReference>
<dbReference type="Pfam" id="PF01168">
    <property type="entry name" value="Ala_racemase_N"/>
    <property type="match status" value="1"/>
</dbReference>
<dbReference type="PIRSF" id="PIRSF004848">
    <property type="entry name" value="YBL036c_PLPDEIII"/>
    <property type="match status" value="1"/>
</dbReference>
<keyword evidence="1 2" id="KW-0663">Pyridoxal phosphate</keyword>
<gene>
    <name evidence="6" type="ORF">EJK80_00920</name>
</gene>
<evidence type="ECO:0000259" key="5">
    <source>
        <dbReference type="Pfam" id="PF01168"/>
    </source>
</evidence>
<name>A0A540RAB6_9CORY</name>
<evidence type="ECO:0000313" key="6">
    <source>
        <dbReference type="EMBL" id="TQE44676.1"/>
    </source>
</evidence>
<protein>
    <recommendedName>
        <fullName evidence="2">Pyridoxal phosphate homeostasis protein</fullName>
        <shortName evidence="2">PLP homeostasis protein</shortName>
    </recommendedName>
</protein>
<dbReference type="NCBIfam" id="TIGR00044">
    <property type="entry name" value="YggS family pyridoxal phosphate-dependent enzyme"/>
    <property type="match status" value="1"/>
</dbReference>
<dbReference type="InterPro" id="IPR011078">
    <property type="entry name" value="PyrdxlP_homeostasis"/>
</dbReference>
<comment type="caution">
    <text evidence="6">The sequence shown here is derived from an EMBL/GenBank/DDBJ whole genome shotgun (WGS) entry which is preliminary data.</text>
</comment>
<evidence type="ECO:0000256" key="2">
    <source>
        <dbReference type="HAMAP-Rule" id="MF_02087"/>
    </source>
</evidence>
<keyword evidence="7" id="KW-1185">Reference proteome</keyword>
<proteinExistence type="inferred from homology"/>
<evidence type="ECO:0000256" key="4">
    <source>
        <dbReference type="RuleBase" id="RU004514"/>
    </source>
</evidence>
<dbReference type="PANTHER" id="PTHR10146">
    <property type="entry name" value="PROLINE SYNTHETASE CO-TRANSCRIBED BACTERIAL HOMOLOG PROTEIN"/>
    <property type="match status" value="1"/>
</dbReference>
<dbReference type="GO" id="GO:0030170">
    <property type="term" value="F:pyridoxal phosphate binding"/>
    <property type="evidence" value="ECO:0007669"/>
    <property type="project" value="UniProtKB-UniRule"/>
</dbReference>
<dbReference type="PANTHER" id="PTHR10146:SF14">
    <property type="entry name" value="PYRIDOXAL PHOSPHATE HOMEOSTASIS PROTEIN"/>
    <property type="match status" value="1"/>
</dbReference>
<dbReference type="HAMAP" id="MF_02087">
    <property type="entry name" value="PLP_homeostasis"/>
    <property type="match status" value="1"/>
</dbReference>
<dbReference type="InterPro" id="IPR001608">
    <property type="entry name" value="Ala_racemase_N"/>
</dbReference>
<dbReference type="STRING" id="1686286.GCA_900092335_02270"/>
<reference evidence="6 7" key="1">
    <citation type="submission" date="2019-06" db="EMBL/GenBank/DDBJ databases">
        <title>Draft genome of C. phoceense Strain 272.</title>
        <authorList>
            <person name="Pacheco L.G.C."/>
            <person name="Barberis C.M."/>
            <person name="Almuzara M.N."/>
            <person name="Traglia G.M."/>
            <person name="Santos C.S."/>
            <person name="Rocha D.J.P.G."/>
            <person name="Aguiar E.R.G.R."/>
            <person name="Vay C.A."/>
        </authorList>
    </citation>
    <scope>NUCLEOTIDE SEQUENCE [LARGE SCALE GENOMIC DNA]</scope>
    <source>
        <strain evidence="6 7">272</strain>
    </source>
</reference>
<dbReference type="Gene3D" id="3.20.20.10">
    <property type="entry name" value="Alanine racemase"/>
    <property type="match status" value="1"/>
</dbReference>
<evidence type="ECO:0000256" key="1">
    <source>
        <dbReference type="ARBA" id="ARBA00022898"/>
    </source>
</evidence>
<sequence>MTDRKAELSANLDKVRAQIAQLADAASRPAPQLLPVTKFHPAEDVALLAELGITDVAENREQEARAKHAALGTVRFHMIGQIQTKKANHVARWAASVHSLDSLKLAAALDRGMGNALAAGERAGLPDTLPVFIQISADGDEHRGGTQLSDPEGIGKLVAAVEESEHLELAGFMVVPPLDADAGEVFRAVRALTNEWSATLGRELKLSAGMSADLKDAISAGTDIVRVGTGIMGPRPIV</sequence>
<evidence type="ECO:0000313" key="7">
    <source>
        <dbReference type="Proteomes" id="UP000318080"/>
    </source>
</evidence>
<comment type="similarity">
    <text evidence="2 4">Belongs to the pyridoxal phosphate-binding protein YggS/PROSC family.</text>
</comment>
<dbReference type="PROSITE" id="PS01211">
    <property type="entry name" value="UPF0001"/>
    <property type="match status" value="1"/>
</dbReference>
<dbReference type="EMBL" id="VHIR01000001">
    <property type="protein sequence ID" value="TQE44676.1"/>
    <property type="molecule type" value="Genomic_DNA"/>
</dbReference>
<comment type="function">
    <text evidence="2">Pyridoxal 5'-phosphate (PLP)-binding protein, which is involved in PLP homeostasis.</text>
</comment>
<dbReference type="AlphaFoldDB" id="A0A540RAB6"/>
<feature type="modified residue" description="N6-(pyridoxal phosphate)lysine" evidence="2 3">
    <location>
        <position position="38"/>
    </location>
</feature>